<gene>
    <name evidence="1" type="ordered locus">CKO_01634</name>
</gene>
<dbReference type="HOGENOM" id="CLU_3402816_0_0_6"/>
<dbReference type="STRING" id="290338.CKO_01634"/>
<dbReference type="Proteomes" id="UP000008148">
    <property type="component" value="Chromosome"/>
</dbReference>
<organism evidence="1 2">
    <name type="scientific">Citrobacter koseri (strain ATCC BAA-895 / CDC 4225-83 / SGSC4696)</name>
    <dbReference type="NCBI Taxonomy" id="290338"/>
    <lineage>
        <taxon>Bacteria</taxon>
        <taxon>Pseudomonadati</taxon>
        <taxon>Pseudomonadota</taxon>
        <taxon>Gammaproteobacteria</taxon>
        <taxon>Enterobacterales</taxon>
        <taxon>Enterobacteriaceae</taxon>
        <taxon>Citrobacter</taxon>
    </lineage>
</organism>
<evidence type="ECO:0000313" key="1">
    <source>
        <dbReference type="EMBL" id="ABV12766.1"/>
    </source>
</evidence>
<accession>A8AH03</accession>
<proteinExistence type="predicted"/>
<dbReference type="KEGG" id="cko:CKO_01634"/>
<dbReference type="AlphaFoldDB" id="A8AH03"/>
<name>A8AH03_CITK8</name>
<sequence>MPSAGRTLIASCHEARYPSGRCSAHLIHDT</sequence>
<evidence type="ECO:0000313" key="2">
    <source>
        <dbReference type="Proteomes" id="UP000008148"/>
    </source>
</evidence>
<dbReference type="EMBL" id="CP000822">
    <property type="protein sequence ID" value="ABV12766.1"/>
    <property type="molecule type" value="Genomic_DNA"/>
</dbReference>
<protein>
    <submittedName>
        <fullName evidence="1">Uncharacterized protein</fullName>
    </submittedName>
</protein>
<keyword evidence="2" id="KW-1185">Reference proteome</keyword>
<reference evidence="1 2" key="1">
    <citation type="submission" date="2007-08" db="EMBL/GenBank/DDBJ databases">
        <authorList>
            <consortium name="The Citrobacter koseri Genome Sequencing Project"/>
            <person name="McClelland M."/>
            <person name="Sanderson E.K."/>
            <person name="Porwollik S."/>
            <person name="Spieth J."/>
            <person name="Clifton W.S."/>
            <person name="Latreille P."/>
            <person name="Courtney L."/>
            <person name="Wang C."/>
            <person name="Pepin K."/>
            <person name="Bhonagiri V."/>
            <person name="Nash W."/>
            <person name="Johnson M."/>
            <person name="Thiruvilangam P."/>
            <person name="Wilson R."/>
        </authorList>
    </citation>
    <scope>NUCLEOTIDE SEQUENCE [LARGE SCALE GENOMIC DNA]</scope>
    <source>
        <strain evidence="2">ATCC BAA-895 / CDC 4225-83 / SGSC4696</strain>
    </source>
</reference>